<dbReference type="InterPro" id="IPR056209">
    <property type="entry name" value="SU10_adaptor"/>
</dbReference>
<name>A0A6M3LIZ4_9ZZZZ</name>
<accession>A0A6M3LIZ4</accession>
<evidence type="ECO:0000313" key="1">
    <source>
        <dbReference type="EMBL" id="QJA94359.1"/>
    </source>
</evidence>
<sequence>MDLDLIRNEIYEGLGGEPGDGDTLDPDSDTSYNSGPLLTWVACEAQRQLATWKDPITSRQARFRNLEGDLYFQSKLITGTTAASGTVATTTTLIMSSTYVGTQDDRYNGWVLEVGNDARLVMDYTGSTYTVTVRNWGTVPSNGNTYYLYKSFYKLLPSTHDWVSSPAGEHIVLPSESDRYRATGNLVEILDVEDLEEKIKLQKAIRGDFYVDYVESSGDPNVWFMRGNELHFDKPTEEAKWFRVHYYRLPTDMSASTDEPEIPSQFHYGLVLWGLIWGHRRANESDRAYAAEQSLRDFMRSTLSAYDVADKVTNVGGILRRDY</sequence>
<dbReference type="EMBL" id="MT143225">
    <property type="protein sequence ID" value="QJA94359.1"/>
    <property type="molecule type" value="Genomic_DNA"/>
</dbReference>
<proteinExistence type="predicted"/>
<organism evidence="1">
    <name type="scientific">viral metagenome</name>
    <dbReference type="NCBI Taxonomy" id="1070528"/>
    <lineage>
        <taxon>unclassified sequences</taxon>
        <taxon>metagenomes</taxon>
        <taxon>organismal metagenomes</taxon>
    </lineage>
</organism>
<gene>
    <name evidence="1" type="ORF">MM415B03877_0007</name>
</gene>
<dbReference type="Pfam" id="PF24175">
    <property type="entry name" value="SU10_adaptor"/>
    <property type="match status" value="1"/>
</dbReference>
<protein>
    <submittedName>
        <fullName evidence="1">Uncharacterized protein</fullName>
    </submittedName>
</protein>
<reference evidence="1" key="1">
    <citation type="submission" date="2020-03" db="EMBL/GenBank/DDBJ databases">
        <title>The deep terrestrial virosphere.</title>
        <authorList>
            <person name="Holmfeldt K."/>
            <person name="Nilsson E."/>
            <person name="Simone D."/>
            <person name="Lopez-Fernandez M."/>
            <person name="Wu X."/>
            <person name="de Brujin I."/>
            <person name="Lundin D."/>
            <person name="Andersson A."/>
            <person name="Bertilsson S."/>
            <person name="Dopson M."/>
        </authorList>
    </citation>
    <scope>NUCLEOTIDE SEQUENCE</scope>
    <source>
        <strain evidence="1">MM415B03877</strain>
    </source>
</reference>
<dbReference type="AlphaFoldDB" id="A0A6M3LIZ4"/>